<gene>
    <name evidence="3" type="ORF">METZ01_LOCUS351406</name>
</gene>
<organism evidence="3">
    <name type="scientific">marine metagenome</name>
    <dbReference type="NCBI Taxonomy" id="408172"/>
    <lineage>
        <taxon>unclassified sequences</taxon>
        <taxon>metagenomes</taxon>
        <taxon>ecological metagenomes</taxon>
    </lineage>
</organism>
<evidence type="ECO:0000259" key="2">
    <source>
        <dbReference type="Pfam" id="PF02719"/>
    </source>
</evidence>
<dbReference type="PANTHER" id="PTHR43318:SF2">
    <property type="entry name" value="UDP-N-ACETYLGLUCOSAMINE 4,6-DEHYDRATASE (INVERTING)"/>
    <property type="match status" value="1"/>
</dbReference>
<evidence type="ECO:0000256" key="1">
    <source>
        <dbReference type="ARBA" id="ARBA00007430"/>
    </source>
</evidence>
<dbReference type="SUPFAM" id="SSF51735">
    <property type="entry name" value="NAD(P)-binding Rossmann-fold domains"/>
    <property type="match status" value="1"/>
</dbReference>
<feature type="non-terminal residue" evidence="3">
    <location>
        <position position="239"/>
    </location>
</feature>
<sequence length="239" mass="27063">MKKSDFQTKILKILKNKKILVSGGAGSIGFVLVKKLLEYPIHSVRVLDINEHALFELKHKVDDPRLRLLLGSILDKDRIEMAGNKADIIFHAAAIKNIEISEYNPIETIDTNINGTVNMIKMAIRNKVGIFLNISTDKAADATTLYGTTKQLTERLVSWAGIHTEETKFASVRFGNVMDSRGNVFEIWEKELKNKKPISITHPLAERYMFNSNEAARFILRCLTVLKTGEIFVPKMKSY</sequence>
<dbReference type="AlphaFoldDB" id="A0A382RMR7"/>
<evidence type="ECO:0000313" key="3">
    <source>
        <dbReference type="EMBL" id="SVC98552.1"/>
    </source>
</evidence>
<proteinExistence type="inferred from homology"/>
<dbReference type="InterPro" id="IPR003869">
    <property type="entry name" value="Polysac_CapD-like"/>
</dbReference>
<dbReference type="Pfam" id="PF02719">
    <property type="entry name" value="Polysacc_synt_2"/>
    <property type="match status" value="1"/>
</dbReference>
<dbReference type="InterPro" id="IPR036291">
    <property type="entry name" value="NAD(P)-bd_dom_sf"/>
</dbReference>
<accession>A0A382RMR7</accession>
<dbReference type="InterPro" id="IPR051203">
    <property type="entry name" value="Polysaccharide_Synthase-Rel"/>
</dbReference>
<dbReference type="EMBL" id="UINC01122625">
    <property type="protein sequence ID" value="SVC98552.1"/>
    <property type="molecule type" value="Genomic_DNA"/>
</dbReference>
<feature type="domain" description="Polysaccharide biosynthesis protein CapD-like" evidence="2">
    <location>
        <begin position="19"/>
        <end position="237"/>
    </location>
</feature>
<reference evidence="3" key="1">
    <citation type="submission" date="2018-05" db="EMBL/GenBank/DDBJ databases">
        <authorList>
            <person name="Lanie J.A."/>
            <person name="Ng W.-L."/>
            <person name="Kazmierczak K.M."/>
            <person name="Andrzejewski T.M."/>
            <person name="Davidsen T.M."/>
            <person name="Wayne K.J."/>
            <person name="Tettelin H."/>
            <person name="Glass J.I."/>
            <person name="Rusch D."/>
            <person name="Podicherti R."/>
            <person name="Tsui H.-C.T."/>
            <person name="Winkler M.E."/>
        </authorList>
    </citation>
    <scope>NUCLEOTIDE SEQUENCE</scope>
</reference>
<comment type="similarity">
    <text evidence="1">Belongs to the polysaccharide synthase family.</text>
</comment>
<protein>
    <recommendedName>
        <fullName evidence="2">Polysaccharide biosynthesis protein CapD-like domain-containing protein</fullName>
    </recommendedName>
</protein>
<dbReference type="Gene3D" id="3.40.50.720">
    <property type="entry name" value="NAD(P)-binding Rossmann-like Domain"/>
    <property type="match status" value="1"/>
</dbReference>
<dbReference type="PANTHER" id="PTHR43318">
    <property type="entry name" value="UDP-N-ACETYLGLUCOSAMINE 4,6-DEHYDRATASE"/>
    <property type="match status" value="1"/>
</dbReference>
<name>A0A382RMR7_9ZZZZ</name>